<feature type="transmembrane region" description="Helical" evidence="8">
    <location>
        <begin position="269"/>
        <end position="290"/>
    </location>
</feature>
<keyword evidence="3 8" id="KW-0812">Transmembrane</keyword>
<evidence type="ECO:0000256" key="8">
    <source>
        <dbReference type="SAM" id="Phobius"/>
    </source>
</evidence>
<dbReference type="RefSeq" id="WP_324276633.1">
    <property type="nucleotide sequence ID" value="NZ_CP141261.1"/>
</dbReference>
<evidence type="ECO:0000256" key="5">
    <source>
        <dbReference type="ARBA" id="ARBA00022989"/>
    </source>
</evidence>
<name>A0ABZ1B3J1_9ACTN</name>
<organism evidence="10 11">
    <name type="scientific">Blastococcus brunescens</name>
    <dbReference type="NCBI Taxonomy" id="1564165"/>
    <lineage>
        <taxon>Bacteria</taxon>
        <taxon>Bacillati</taxon>
        <taxon>Actinomycetota</taxon>
        <taxon>Actinomycetes</taxon>
        <taxon>Geodermatophilales</taxon>
        <taxon>Geodermatophilaceae</taxon>
        <taxon>Blastococcus</taxon>
    </lineage>
</organism>
<protein>
    <recommendedName>
        <fullName evidence="9">Pycsar effector protein domain-containing protein</fullName>
    </recommendedName>
</protein>
<feature type="transmembrane region" description="Helical" evidence="8">
    <location>
        <begin position="199"/>
        <end position="217"/>
    </location>
</feature>
<feature type="transmembrane region" description="Helical" evidence="8">
    <location>
        <begin position="20"/>
        <end position="39"/>
    </location>
</feature>
<dbReference type="InterPro" id="IPR043760">
    <property type="entry name" value="PycTM_dom"/>
</dbReference>
<feature type="transmembrane region" description="Helical" evidence="8">
    <location>
        <begin position="296"/>
        <end position="313"/>
    </location>
</feature>
<evidence type="ECO:0000313" key="10">
    <source>
        <dbReference type="EMBL" id="WRL65309.1"/>
    </source>
</evidence>
<evidence type="ECO:0000259" key="9">
    <source>
        <dbReference type="Pfam" id="PF18967"/>
    </source>
</evidence>
<evidence type="ECO:0000256" key="2">
    <source>
        <dbReference type="ARBA" id="ARBA00022475"/>
    </source>
</evidence>
<feature type="domain" description="Pycsar effector protein" evidence="9">
    <location>
        <begin position="5"/>
        <end position="175"/>
    </location>
</feature>
<dbReference type="EMBL" id="CP141261">
    <property type="protein sequence ID" value="WRL65309.1"/>
    <property type="molecule type" value="Genomic_DNA"/>
</dbReference>
<feature type="transmembrane region" description="Helical" evidence="8">
    <location>
        <begin position="322"/>
        <end position="340"/>
    </location>
</feature>
<proteinExistence type="predicted"/>
<evidence type="ECO:0000256" key="3">
    <source>
        <dbReference type="ARBA" id="ARBA00022692"/>
    </source>
</evidence>
<dbReference type="Proteomes" id="UP001324287">
    <property type="component" value="Chromosome"/>
</dbReference>
<evidence type="ECO:0000256" key="6">
    <source>
        <dbReference type="ARBA" id="ARBA00023118"/>
    </source>
</evidence>
<evidence type="ECO:0000313" key="11">
    <source>
        <dbReference type="Proteomes" id="UP001324287"/>
    </source>
</evidence>
<reference evidence="10 11" key="1">
    <citation type="submission" date="2023-12" db="EMBL/GenBank/DDBJ databases">
        <title>Blastococcus brunescens sp. nov., an actonobacterium isolated from sandstone collected in sahara desert.</title>
        <authorList>
            <person name="Gtari M."/>
            <person name="Ghodhbane F."/>
        </authorList>
    </citation>
    <scope>NUCLEOTIDE SEQUENCE [LARGE SCALE GENOMIC DNA]</scope>
    <source>
        <strain evidence="10 11">BMG 8361</strain>
    </source>
</reference>
<dbReference type="Pfam" id="PF18967">
    <property type="entry name" value="PycTM"/>
    <property type="match status" value="1"/>
</dbReference>
<gene>
    <name evidence="10" type="ORF">U6N30_06545</name>
</gene>
<sequence>MARQTYVEVLDATKHQDDKVNRFLVAIAFLTTGAIAFVLKTELLGIRYIVDNERLPLIAVAAAMYLVMTIAAVILLLMALSTELKLPGRSQQQTGEDVRLDKSLLYFQMIGSQPLRQWFRRWDQPDDQLEDLLRKQYLREAHNLSERARVKYGLTDEAAALYIYGLMWLATGLLLGTHASQRPSMLRVTTAGQHLTLPLAFWPLVIMTSIFAGHAALQIYNVYRHERSDAEVTWRLAANRFVKKHGTPESEHFRVASSEGQSFAAALGVLRWLGALLPAYAISAAGVLIADGSPQAGWVVTATVAACACFAAVRPRLRGRRLPTWGAAAATAIAIVLPWGPW</sequence>
<keyword evidence="7 8" id="KW-0472">Membrane</keyword>
<comment type="subcellular location">
    <subcellularLocation>
        <location evidence="1">Cell membrane</location>
    </subcellularLocation>
</comment>
<keyword evidence="5 8" id="KW-1133">Transmembrane helix</keyword>
<feature type="transmembrane region" description="Helical" evidence="8">
    <location>
        <begin position="59"/>
        <end position="80"/>
    </location>
</feature>
<evidence type="ECO:0000256" key="1">
    <source>
        <dbReference type="ARBA" id="ARBA00004236"/>
    </source>
</evidence>
<keyword evidence="11" id="KW-1185">Reference proteome</keyword>
<keyword evidence="2" id="KW-1003">Cell membrane</keyword>
<keyword evidence="6" id="KW-0051">Antiviral defense</keyword>
<accession>A0ABZ1B3J1</accession>
<evidence type="ECO:0000256" key="4">
    <source>
        <dbReference type="ARBA" id="ARBA00022741"/>
    </source>
</evidence>
<evidence type="ECO:0000256" key="7">
    <source>
        <dbReference type="ARBA" id="ARBA00023136"/>
    </source>
</evidence>
<keyword evidence="4" id="KW-0547">Nucleotide-binding</keyword>
<feature type="transmembrane region" description="Helical" evidence="8">
    <location>
        <begin position="159"/>
        <end position="179"/>
    </location>
</feature>